<reference evidence="2 3" key="1">
    <citation type="submission" date="2018-06" db="EMBL/GenBank/DDBJ databases">
        <title>Genomic Encyclopedia of Archaeal and Bacterial Type Strains, Phase II (KMG-II): from individual species to whole genera.</title>
        <authorList>
            <person name="Goeker M."/>
        </authorList>
    </citation>
    <scope>NUCLEOTIDE SEQUENCE [LARGE SCALE GENOMIC DNA]</scope>
    <source>
        <strain evidence="2 3">DSM 13087</strain>
    </source>
</reference>
<dbReference type="InterPro" id="IPR036439">
    <property type="entry name" value="Dockerin_dom_sf"/>
</dbReference>
<proteinExistence type="predicted"/>
<dbReference type="Gene3D" id="3.40.33.10">
    <property type="entry name" value="CAP"/>
    <property type="match status" value="1"/>
</dbReference>
<dbReference type="Pfam" id="PF00404">
    <property type="entry name" value="Dockerin_1"/>
    <property type="match status" value="1"/>
</dbReference>
<evidence type="ECO:0000313" key="2">
    <source>
        <dbReference type="EMBL" id="PZX41188.1"/>
    </source>
</evidence>
<dbReference type="InterPro" id="IPR013783">
    <property type="entry name" value="Ig-like_fold"/>
</dbReference>
<dbReference type="Gene3D" id="2.60.40.10">
    <property type="entry name" value="Immunoglobulins"/>
    <property type="match status" value="3"/>
</dbReference>
<dbReference type="SUPFAM" id="SSF55797">
    <property type="entry name" value="PR-1-like"/>
    <property type="match status" value="1"/>
</dbReference>
<keyword evidence="3" id="KW-1185">Reference proteome</keyword>
<dbReference type="RefSeq" id="WP_071467994.1">
    <property type="nucleotide sequence ID" value="NZ_MEHT01000001.1"/>
</dbReference>
<dbReference type="InterPro" id="IPR035940">
    <property type="entry name" value="CAP_sf"/>
</dbReference>
<dbReference type="STRING" id="121821.GCA_001870675_00101"/>
<evidence type="ECO:0000313" key="3">
    <source>
        <dbReference type="Proteomes" id="UP000249364"/>
    </source>
</evidence>
<dbReference type="GO" id="GO:0000272">
    <property type="term" value="P:polysaccharide catabolic process"/>
    <property type="evidence" value="ECO:0007669"/>
    <property type="project" value="InterPro"/>
</dbReference>
<feature type="region of interest" description="Disordered" evidence="1">
    <location>
        <begin position="78"/>
        <end position="102"/>
    </location>
</feature>
<dbReference type="EMBL" id="QKZQ01000011">
    <property type="protein sequence ID" value="PZX41188.1"/>
    <property type="molecule type" value="Genomic_DNA"/>
</dbReference>
<dbReference type="Proteomes" id="UP000249364">
    <property type="component" value="Unassembled WGS sequence"/>
</dbReference>
<feature type="region of interest" description="Disordered" evidence="1">
    <location>
        <begin position="28"/>
        <end position="55"/>
    </location>
</feature>
<dbReference type="InterPro" id="IPR002105">
    <property type="entry name" value="Dockerin_1_rpt"/>
</dbReference>
<evidence type="ECO:0008006" key="4">
    <source>
        <dbReference type="Google" id="ProtNLM"/>
    </source>
</evidence>
<dbReference type="NCBIfam" id="NF033510">
    <property type="entry name" value="Ca_tandemer"/>
    <property type="match status" value="3"/>
</dbReference>
<dbReference type="GO" id="GO:0004553">
    <property type="term" value="F:hydrolase activity, hydrolyzing O-glycosyl compounds"/>
    <property type="evidence" value="ECO:0007669"/>
    <property type="project" value="InterPro"/>
</dbReference>
<accession>A0A2W7PYA9</accession>
<dbReference type="OrthoDB" id="419320at2"/>
<dbReference type="Gene3D" id="1.10.1330.10">
    <property type="entry name" value="Dockerin domain"/>
    <property type="match status" value="1"/>
</dbReference>
<organism evidence="2 3">
    <name type="scientific">Roseinatronobacter thiooxidans</name>
    <dbReference type="NCBI Taxonomy" id="121821"/>
    <lineage>
        <taxon>Bacteria</taxon>
        <taxon>Pseudomonadati</taxon>
        <taxon>Pseudomonadota</taxon>
        <taxon>Alphaproteobacteria</taxon>
        <taxon>Rhodobacterales</taxon>
        <taxon>Paracoccaceae</taxon>
        <taxon>Roseinatronobacter</taxon>
    </lineage>
</organism>
<gene>
    <name evidence="2" type="ORF">LY56_02391</name>
</gene>
<comment type="caution">
    <text evidence="2">The sequence shown here is derived from an EMBL/GenBank/DDBJ whole genome shotgun (WGS) entry which is preliminary data.</text>
</comment>
<sequence length="887" mass="91026">MLSAPEQFFLEQLNRARLNPAGEAERFGIGLNDPDPTKDTGQPPAHPIAGGVRQPLAGNEHLSSAAGVHSQAYLDGQVQMSGPNAGHHWLDGTTPADRAEDAGYGSRNVGENLAFGATTAAFSAEQAVLQGPAGNGHHKSLFYSITHRPNLLNGDYKEAGIAQVFADDHISGGITFNASVITNKFGTDQAADRFLTGAAYDDDDGDGFYSLGEGRGGVTITAPGTSTITAGAGGYALNLGAQANPVEVAINWQGQSLRAAVDISASNVKLDIVGGSRILASGNLTLLDGVAEGGLLGAGDLALTGNALDNLLLVGRGNNVIDGAGGVNTAQFTGAFADYAITVANGTITVSDQRGSALGDGVNTLQNIGFLQFADGIYTANGALAATVAQGQITLDAPAIGAFMSAQDQRQDLVVTGSTQDLPNGTQIMVTLNNKAYETRTESGQWSVVIPAGRQTQSGYVAGDLDLLTNSTEYQITAQALSPAGAIVAEFGFFTIFTPPALGDFTAYPFGSALGTQDLMEGVSAAGTATATGGTLTLTLNGIDHHSAITPTGLWTVLFPGSTLATLTDGQDYPLALSIIDQAGNRVSGSFSPFTANLNFLPPALGFDLPFDGPLTPAIRDAELVVSGSATNVPDDVAVTVQLNGQTYSAPVQGGQWQAKIPAQDLATLPDGATFALRAEVAVSGQTASTGASFQTQFTSADPAPDSFQLDLILQNPDDTPLPQGTQARITLAGSDEALGPDMVDANGAVQFTLPQGAEGALHVTRAYQSGTDESITALDALDVLRIAVGLNPSFGPASAQNFIAADINGDNAVTALDALEVLRAAVGLPSEHAPRWVFFDAETDFSAMQLDRTNSFAEAGVELATLTTGQPLAMTGILLGNMELVA</sequence>
<protein>
    <recommendedName>
        <fullName evidence="4">SCP domain-containing protein</fullName>
    </recommendedName>
</protein>
<evidence type="ECO:0000256" key="1">
    <source>
        <dbReference type="SAM" id="MobiDB-lite"/>
    </source>
</evidence>
<dbReference type="AlphaFoldDB" id="A0A2W7PYA9"/>
<name>A0A2W7PYA9_9RHOB</name>